<reference evidence="4 5" key="1">
    <citation type="submission" date="2020-08" db="EMBL/GenBank/DDBJ databases">
        <title>Streptomyces sp. PSKA01 genome sequencing and assembly.</title>
        <authorList>
            <person name="Mandal S."/>
            <person name="Maiti P.K."/>
            <person name="Das P."/>
        </authorList>
    </citation>
    <scope>NUCLEOTIDE SEQUENCE [LARGE SCALE GENOMIC DNA]</scope>
    <source>
        <strain evidence="4 5">PSKA01</strain>
    </source>
</reference>
<name>A0A7X1J544_9ACTN</name>
<accession>A0A7X1J544</accession>
<feature type="compositionally biased region" description="Low complexity" evidence="1">
    <location>
        <begin position="330"/>
        <end position="347"/>
    </location>
</feature>
<keyword evidence="5" id="KW-1185">Reference proteome</keyword>
<proteinExistence type="predicted"/>
<feature type="compositionally biased region" description="Low complexity" evidence="1">
    <location>
        <begin position="300"/>
        <end position="316"/>
    </location>
</feature>
<evidence type="ECO:0000256" key="1">
    <source>
        <dbReference type="SAM" id="MobiDB-lite"/>
    </source>
</evidence>
<dbReference type="PROSITE" id="PS51257">
    <property type="entry name" value="PROKAR_LIPOPROTEIN"/>
    <property type="match status" value="1"/>
</dbReference>
<feature type="compositionally biased region" description="Pro residues" evidence="1">
    <location>
        <begin position="251"/>
        <end position="262"/>
    </location>
</feature>
<dbReference type="InterPro" id="IPR046704">
    <property type="entry name" value="DUF6777"/>
</dbReference>
<feature type="compositionally biased region" description="Polar residues" evidence="1">
    <location>
        <begin position="69"/>
        <end position="86"/>
    </location>
</feature>
<feature type="domain" description="DUF6777" evidence="3">
    <location>
        <begin position="78"/>
        <end position="238"/>
    </location>
</feature>
<feature type="region of interest" description="Disordered" evidence="1">
    <location>
        <begin position="246"/>
        <end position="429"/>
    </location>
</feature>
<organism evidence="4 5">
    <name type="scientific">Streptomyces cupreus</name>
    <dbReference type="NCBI Taxonomy" id="2759956"/>
    <lineage>
        <taxon>Bacteria</taxon>
        <taxon>Bacillati</taxon>
        <taxon>Actinomycetota</taxon>
        <taxon>Actinomycetes</taxon>
        <taxon>Kitasatosporales</taxon>
        <taxon>Streptomycetaceae</taxon>
        <taxon>Streptomyces</taxon>
    </lineage>
</organism>
<feature type="compositionally biased region" description="Acidic residues" evidence="1">
    <location>
        <begin position="373"/>
        <end position="383"/>
    </location>
</feature>
<dbReference type="Pfam" id="PF20568">
    <property type="entry name" value="DUF6777"/>
    <property type="match status" value="1"/>
</dbReference>
<evidence type="ECO:0000313" key="5">
    <source>
        <dbReference type="Proteomes" id="UP000584670"/>
    </source>
</evidence>
<dbReference type="Proteomes" id="UP000584670">
    <property type="component" value="Unassembled WGS sequence"/>
</dbReference>
<feature type="signal peptide" evidence="2">
    <location>
        <begin position="1"/>
        <end position="22"/>
    </location>
</feature>
<protein>
    <recommendedName>
        <fullName evidence="3">DUF6777 domain-containing protein</fullName>
    </recommendedName>
</protein>
<gene>
    <name evidence="4" type="ORF">H4N64_19445</name>
</gene>
<evidence type="ECO:0000259" key="3">
    <source>
        <dbReference type="Pfam" id="PF20568"/>
    </source>
</evidence>
<evidence type="ECO:0000256" key="2">
    <source>
        <dbReference type="SAM" id="SignalP"/>
    </source>
</evidence>
<dbReference type="RefSeq" id="WP_186283634.1">
    <property type="nucleotide sequence ID" value="NZ_JACMSF010000019.1"/>
</dbReference>
<feature type="region of interest" description="Disordered" evidence="1">
    <location>
        <begin position="40"/>
        <end position="93"/>
    </location>
</feature>
<dbReference type="AlphaFoldDB" id="A0A7X1J544"/>
<dbReference type="EMBL" id="JACMSF010000019">
    <property type="protein sequence ID" value="MBC2903755.1"/>
    <property type="molecule type" value="Genomic_DNA"/>
</dbReference>
<keyword evidence="2" id="KW-0732">Signal</keyword>
<feature type="chain" id="PRO_5039386889" description="DUF6777 domain-containing protein" evidence="2">
    <location>
        <begin position="23"/>
        <end position="429"/>
    </location>
</feature>
<sequence>MRTSTGTLVAAGALATALLVTGCGSESDKDTAASGEVFLQPVAPQGPDPFTDSTATSTATPPPVTRTPQSTQTSGGVRSYSGSTPGLYSGTERVGSCDVNRQIGYLTADQGKARAFAGAVGVSPAGIPDYLRGLAPVVLRADTRVTNHGYRDGRATTYQSVLQAGTAVLVDNRGVPRVRCACGNPLKPPVAKQGSPATSGRAWAGYRPTQVIVVTPAPQVITNITIINIVDHTWIERRIWHEVHHDRPVPRPKPLKPTPTPSKPTSTPSTPSPDDEHTEPFDERTEPSDERTGSTTPEGTPTDCVTPTVTVTPGVTEDAASPEVPSPAGPTDCPTATVTATPPAAEPQIPLVPTEEDTAIEPTPPDFGGTVPDEPETSPDSSDEIGPQTVPDTPDVPDGGGLIPDDPEDPEDQSASGSIFGSPTDVFGS</sequence>
<feature type="compositionally biased region" description="Basic and acidic residues" evidence="1">
    <location>
        <begin position="274"/>
        <end position="292"/>
    </location>
</feature>
<evidence type="ECO:0000313" key="4">
    <source>
        <dbReference type="EMBL" id="MBC2903755.1"/>
    </source>
</evidence>
<feature type="compositionally biased region" description="Low complexity" evidence="1">
    <location>
        <begin position="48"/>
        <end position="59"/>
    </location>
</feature>
<comment type="caution">
    <text evidence="4">The sequence shown here is derived from an EMBL/GenBank/DDBJ whole genome shotgun (WGS) entry which is preliminary data.</text>
</comment>